<dbReference type="Proteomes" id="UP001501257">
    <property type="component" value="Unassembled WGS sequence"/>
</dbReference>
<organism evidence="3 4">
    <name type="scientific">Paeniglutamicibacter antarcticus</name>
    <dbReference type="NCBI Taxonomy" id="494023"/>
    <lineage>
        <taxon>Bacteria</taxon>
        <taxon>Bacillati</taxon>
        <taxon>Actinomycetota</taxon>
        <taxon>Actinomycetes</taxon>
        <taxon>Micrococcales</taxon>
        <taxon>Micrococcaceae</taxon>
        <taxon>Paeniglutamicibacter</taxon>
    </lineage>
</organism>
<dbReference type="InterPro" id="IPR055642">
    <property type="entry name" value="DUF7218"/>
</dbReference>
<dbReference type="Gene3D" id="1.10.720.30">
    <property type="entry name" value="SAP domain"/>
    <property type="match status" value="1"/>
</dbReference>
<feature type="region of interest" description="Disordered" evidence="1">
    <location>
        <begin position="1"/>
        <end position="55"/>
    </location>
</feature>
<proteinExistence type="predicted"/>
<feature type="compositionally biased region" description="Basic and acidic residues" evidence="1">
    <location>
        <begin position="1"/>
        <end position="24"/>
    </location>
</feature>
<sequence length="88" mass="9761">MAKKNNDNIKDKAFYGELREERNSKQKSARIANAAAREGRATLGERGGESGSYEDWTVPQLKSRAKEIGLSGYSSKKKAELIEALRNS</sequence>
<gene>
    <name evidence="3" type="ORF">GCM10025778_01650</name>
</gene>
<name>A0ABP9TJQ9_9MICC</name>
<keyword evidence="4" id="KW-1185">Reference proteome</keyword>
<feature type="domain" description="Rho termination factor-like N-terminal" evidence="2">
    <location>
        <begin position="55"/>
        <end position="85"/>
    </location>
</feature>
<dbReference type="EMBL" id="BAABLK010000004">
    <property type="protein sequence ID" value="GAA5225635.1"/>
    <property type="molecule type" value="Genomic_DNA"/>
</dbReference>
<dbReference type="Pfam" id="PF23855">
    <property type="entry name" value="DUF7218"/>
    <property type="match status" value="1"/>
</dbReference>
<dbReference type="InterPro" id="IPR011112">
    <property type="entry name" value="Rho-like_N"/>
</dbReference>
<dbReference type="InterPro" id="IPR036361">
    <property type="entry name" value="SAP_dom_sf"/>
</dbReference>
<accession>A0ABP9TJQ9</accession>
<evidence type="ECO:0000313" key="3">
    <source>
        <dbReference type="EMBL" id="GAA5225635.1"/>
    </source>
</evidence>
<evidence type="ECO:0000256" key="1">
    <source>
        <dbReference type="SAM" id="MobiDB-lite"/>
    </source>
</evidence>
<reference evidence="4" key="1">
    <citation type="journal article" date="2019" name="Int. J. Syst. Evol. Microbiol.">
        <title>The Global Catalogue of Microorganisms (GCM) 10K type strain sequencing project: providing services to taxonomists for standard genome sequencing and annotation.</title>
        <authorList>
            <consortium name="The Broad Institute Genomics Platform"/>
            <consortium name="The Broad Institute Genome Sequencing Center for Infectious Disease"/>
            <person name="Wu L."/>
            <person name="Ma J."/>
        </authorList>
    </citation>
    <scope>NUCLEOTIDE SEQUENCE [LARGE SCALE GENOMIC DNA]</scope>
    <source>
        <strain evidence="4">JCM 18952</strain>
    </source>
</reference>
<dbReference type="Pfam" id="PF07498">
    <property type="entry name" value="Rho_N"/>
    <property type="match status" value="1"/>
</dbReference>
<protein>
    <submittedName>
        <fullName evidence="3">Rho termination factor N-terminal domain-containing protein</fullName>
    </submittedName>
</protein>
<evidence type="ECO:0000313" key="4">
    <source>
        <dbReference type="Proteomes" id="UP001501257"/>
    </source>
</evidence>
<evidence type="ECO:0000259" key="2">
    <source>
        <dbReference type="Pfam" id="PF07498"/>
    </source>
</evidence>
<dbReference type="RefSeq" id="WP_210100499.1">
    <property type="nucleotide sequence ID" value="NZ_BAABLK010000004.1"/>
</dbReference>
<comment type="caution">
    <text evidence="3">The sequence shown here is derived from an EMBL/GenBank/DDBJ whole genome shotgun (WGS) entry which is preliminary data.</text>
</comment>